<evidence type="ECO:0008006" key="4">
    <source>
        <dbReference type="Google" id="ProtNLM"/>
    </source>
</evidence>
<keyword evidence="1" id="KW-0732">Signal</keyword>
<name>A0ABS3YT49_9BACT</name>
<feature type="signal peptide" evidence="1">
    <location>
        <begin position="1"/>
        <end position="22"/>
    </location>
</feature>
<comment type="caution">
    <text evidence="2">The sequence shown here is derived from an EMBL/GenBank/DDBJ whole genome shotgun (WGS) entry which is preliminary data.</text>
</comment>
<dbReference type="Proteomes" id="UP000677244">
    <property type="component" value="Unassembled WGS sequence"/>
</dbReference>
<gene>
    <name evidence="2" type="ORF">J7I42_12160</name>
</gene>
<evidence type="ECO:0000256" key="1">
    <source>
        <dbReference type="SAM" id="SignalP"/>
    </source>
</evidence>
<feature type="chain" id="PRO_5045128237" description="Outer membrane protein beta-barrel domain-containing protein" evidence="1">
    <location>
        <begin position="23"/>
        <end position="193"/>
    </location>
</feature>
<evidence type="ECO:0000313" key="3">
    <source>
        <dbReference type="Proteomes" id="UP000677244"/>
    </source>
</evidence>
<dbReference type="EMBL" id="JAGHKO010000001">
    <property type="protein sequence ID" value="MBO9201024.1"/>
    <property type="molecule type" value="Genomic_DNA"/>
</dbReference>
<proteinExistence type="predicted"/>
<keyword evidence="3" id="KW-1185">Reference proteome</keyword>
<accession>A0ABS3YT49</accession>
<evidence type="ECO:0000313" key="2">
    <source>
        <dbReference type="EMBL" id="MBO9201024.1"/>
    </source>
</evidence>
<protein>
    <recommendedName>
        <fullName evidence="4">Outer membrane protein beta-barrel domain-containing protein</fullName>
    </recommendedName>
</protein>
<organism evidence="2 3">
    <name type="scientific">Niastella soli</name>
    <dbReference type="NCBI Taxonomy" id="2821487"/>
    <lineage>
        <taxon>Bacteria</taxon>
        <taxon>Pseudomonadati</taxon>
        <taxon>Bacteroidota</taxon>
        <taxon>Chitinophagia</taxon>
        <taxon>Chitinophagales</taxon>
        <taxon>Chitinophagaceae</taxon>
        <taxon>Niastella</taxon>
    </lineage>
</organism>
<reference evidence="2 3" key="1">
    <citation type="submission" date="2021-03" db="EMBL/GenBank/DDBJ databases">
        <title>Assistant Professor.</title>
        <authorList>
            <person name="Huq M.A."/>
        </authorList>
    </citation>
    <scope>NUCLEOTIDE SEQUENCE [LARGE SCALE GENOMIC DNA]</scope>
    <source>
        <strain evidence="2 3">MAH-29</strain>
    </source>
</reference>
<dbReference type="RefSeq" id="WP_209139055.1">
    <property type="nucleotide sequence ID" value="NZ_JAGHKO010000001.1"/>
</dbReference>
<sequence length="193" mass="20762">MKKLVMLAIASQLIMISAQSQIQNGNLLVGGDIANFSLGLNEGGEFNLRIDPKLAYFVSNNLALGGYLTFGLETSKGAGKNIDYGIGLLGRYYLGTETNVVRNSRFFFEGNAGIEGNNPASGENTNGLGLGIGPGWAYFITNNVGLEALLKYRGIVGFGERATTSNLELAVGFQIYLPSAQLRKRMEENKKPL</sequence>